<dbReference type="Proteomes" id="UP000295087">
    <property type="component" value="Unassembled WGS sequence"/>
</dbReference>
<protein>
    <submittedName>
        <fullName evidence="2">Uncharacterized protein</fullName>
    </submittedName>
</protein>
<name>A0A4R6PLF6_NOCIG</name>
<evidence type="ECO:0000313" key="2">
    <source>
        <dbReference type="EMBL" id="TDP38646.1"/>
    </source>
</evidence>
<evidence type="ECO:0000256" key="1">
    <source>
        <dbReference type="SAM" id="MobiDB-lite"/>
    </source>
</evidence>
<reference evidence="2 3" key="1">
    <citation type="submission" date="2019-03" db="EMBL/GenBank/DDBJ databases">
        <title>Genomic Encyclopedia of Type Strains, Phase IV (KMG-IV): sequencing the most valuable type-strain genomes for metagenomic binning, comparative biology and taxonomic classification.</title>
        <authorList>
            <person name="Goeker M."/>
        </authorList>
    </citation>
    <scope>NUCLEOTIDE SEQUENCE [LARGE SCALE GENOMIC DNA]</scope>
    <source>
        <strain evidence="2 3">DSM 44496</strain>
    </source>
</reference>
<sequence>MTFTLNHRPTGRRAPLPGPRIIGSSDGQSEAYRFDLVHIGMDGNIMFHMSRSIFIICMHIPGIISTSSFAGPHIVATTPGRWKYASASLPALPSTRRG</sequence>
<proteinExistence type="predicted"/>
<accession>A0A4R6PLF6</accession>
<dbReference type="EMBL" id="SNXK01000003">
    <property type="protein sequence ID" value="TDP38646.1"/>
    <property type="molecule type" value="Genomic_DNA"/>
</dbReference>
<dbReference type="AlphaFoldDB" id="A0A4R6PLF6"/>
<organism evidence="2 3">
    <name type="scientific">Nocardia ignorata</name>
    <dbReference type="NCBI Taxonomy" id="145285"/>
    <lineage>
        <taxon>Bacteria</taxon>
        <taxon>Bacillati</taxon>
        <taxon>Actinomycetota</taxon>
        <taxon>Actinomycetes</taxon>
        <taxon>Mycobacteriales</taxon>
        <taxon>Nocardiaceae</taxon>
        <taxon>Nocardia</taxon>
    </lineage>
</organism>
<evidence type="ECO:0000313" key="3">
    <source>
        <dbReference type="Proteomes" id="UP000295087"/>
    </source>
</evidence>
<gene>
    <name evidence="2" type="ORF">DFR75_103303</name>
</gene>
<keyword evidence="3" id="KW-1185">Reference proteome</keyword>
<feature type="region of interest" description="Disordered" evidence="1">
    <location>
        <begin position="1"/>
        <end position="26"/>
    </location>
</feature>
<comment type="caution">
    <text evidence="2">The sequence shown here is derived from an EMBL/GenBank/DDBJ whole genome shotgun (WGS) entry which is preliminary data.</text>
</comment>